<dbReference type="GO" id="GO:0042578">
    <property type="term" value="F:phosphoric ester hydrolase activity"/>
    <property type="evidence" value="ECO:0007669"/>
    <property type="project" value="UniProtKB-ARBA"/>
</dbReference>
<feature type="chain" id="PRO_5021733044" evidence="2">
    <location>
        <begin position="18"/>
        <end position="606"/>
    </location>
</feature>
<dbReference type="EMBL" id="QGML01000942">
    <property type="protein sequence ID" value="TVY90216.1"/>
    <property type="molecule type" value="Genomic_DNA"/>
</dbReference>
<sequence>MSKLTVSLLALAGAVNAASLGDVKHVVLLMMENRSFQHYFGTLAGVRGFADPNVQINPNGKSVWYQNVTGLTNETEYLLPYWLNHAGGEENFNKSMCLCAGANNWVPTNQAMNGGLMDNWALIDDPQAWGYFKRQDLPWHYAMADAYTIGDAYHAAISSNTDPNRWFWQSGTINVPGGKQALGDGGVILDDNQANGCTAENLDCLPLKWPAYAQYLDKAGVDWRSYQNSYQWATNSGLFYFEAFQNADVNSSLYKRGLAFDGENGLDAFKTSAAAGTLPEVSWCFPPVLIIDIYLKTNIWRIEAGGWGDHVAPIVSPEGTAGEWFEDPDGELGYVPSGPGIRVPLWIVSPFTRGGQVFTERADHSSMLQFLEEYLTAKGYNRDNVTADQLSDWRREHMSTLINAFDFDHPDYSIPDIPTPDVPILDSDGAILGMYNAFCSVEWPESCSSETYSGAIPYAGQTEENSLVFEDGYRGVRGYLTEGRYLVFASNGYALTNPSTTQMQFTATQAAAPYDSISQRWVIHTLTPEGTTFHITSAVDDNYISQQSSLSVSASGAEVYNITNVGSSQYILQNEDGQYLNIKPNGNVSFDSTPIPYSIYSVTYHR</sequence>
<evidence type="ECO:0000313" key="3">
    <source>
        <dbReference type="EMBL" id="TVY90216.1"/>
    </source>
</evidence>
<evidence type="ECO:0000313" key="4">
    <source>
        <dbReference type="Proteomes" id="UP000315522"/>
    </source>
</evidence>
<evidence type="ECO:0000256" key="1">
    <source>
        <dbReference type="ARBA" id="ARBA00022801"/>
    </source>
</evidence>
<proteinExistence type="predicted"/>
<dbReference type="AlphaFoldDB" id="A0A559MB79"/>
<protein>
    <submittedName>
        <fullName evidence="3">Non-hemolytic phospholipase C</fullName>
    </submittedName>
</protein>
<dbReference type="InterPro" id="IPR007312">
    <property type="entry name" value="Phosphoesterase"/>
</dbReference>
<organism evidence="3 4">
    <name type="scientific">Lachnellula willkommii</name>
    <dbReference type="NCBI Taxonomy" id="215461"/>
    <lineage>
        <taxon>Eukaryota</taxon>
        <taxon>Fungi</taxon>
        <taxon>Dikarya</taxon>
        <taxon>Ascomycota</taxon>
        <taxon>Pezizomycotina</taxon>
        <taxon>Leotiomycetes</taxon>
        <taxon>Helotiales</taxon>
        <taxon>Lachnaceae</taxon>
        <taxon>Lachnellula</taxon>
    </lineage>
</organism>
<dbReference type="PANTHER" id="PTHR31956">
    <property type="entry name" value="NON-SPECIFIC PHOSPHOLIPASE C4-RELATED"/>
    <property type="match status" value="1"/>
</dbReference>
<dbReference type="InterPro" id="IPR017850">
    <property type="entry name" value="Alkaline_phosphatase_core_sf"/>
</dbReference>
<accession>A0A559MB79</accession>
<keyword evidence="4" id="KW-1185">Reference proteome</keyword>
<feature type="signal peptide" evidence="2">
    <location>
        <begin position="1"/>
        <end position="17"/>
    </location>
</feature>
<dbReference type="PANTHER" id="PTHR31956:SF1">
    <property type="entry name" value="NON-SPECIFIC PHOSPHOLIPASE C1"/>
    <property type="match status" value="1"/>
</dbReference>
<evidence type="ECO:0000256" key="2">
    <source>
        <dbReference type="SAM" id="SignalP"/>
    </source>
</evidence>
<dbReference type="Proteomes" id="UP000315522">
    <property type="component" value="Unassembled WGS sequence"/>
</dbReference>
<dbReference type="Gene3D" id="3.40.720.10">
    <property type="entry name" value="Alkaline Phosphatase, subunit A"/>
    <property type="match status" value="2"/>
</dbReference>
<reference evidence="3 4" key="1">
    <citation type="submission" date="2018-05" db="EMBL/GenBank/DDBJ databases">
        <title>Genome sequencing and assembly of the regulated plant pathogen Lachnellula willkommii and related sister species for the development of diagnostic species identification markers.</title>
        <authorList>
            <person name="Giroux E."/>
            <person name="Bilodeau G."/>
        </authorList>
    </citation>
    <scope>NUCLEOTIDE SEQUENCE [LARGE SCALE GENOMIC DNA]</scope>
    <source>
        <strain evidence="3 4">CBS 172.35</strain>
    </source>
</reference>
<name>A0A559MB79_9HELO</name>
<dbReference type="Pfam" id="PF04185">
    <property type="entry name" value="Phosphoesterase"/>
    <property type="match status" value="2"/>
</dbReference>
<keyword evidence="1" id="KW-0378">Hydrolase</keyword>
<comment type="caution">
    <text evidence="3">The sequence shown here is derived from an EMBL/GenBank/DDBJ whole genome shotgun (WGS) entry which is preliminary data.</text>
</comment>
<gene>
    <name evidence="3" type="primary">plcN_0</name>
    <name evidence="3" type="ORF">LAWI1_G003323</name>
</gene>
<keyword evidence="2" id="KW-0732">Signal</keyword>